<protein>
    <submittedName>
        <fullName evidence="3">Uncharacterized protein</fullName>
    </submittedName>
</protein>
<feature type="transmembrane region" description="Helical" evidence="2">
    <location>
        <begin position="43"/>
        <end position="63"/>
    </location>
</feature>
<comment type="caution">
    <text evidence="3">The sequence shown here is derived from an EMBL/GenBank/DDBJ whole genome shotgun (WGS) entry which is preliminary data.</text>
</comment>
<evidence type="ECO:0000256" key="2">
    <source>
        <dbReference type="SAM" id="Phobius"/>
    </source>
</evidence>
<evidence type="ECO:0000313" key="3">
    <source>
        <dbReference type="EMBL" id="KAK2705080.1"/>
    </source>
</evidence>
<accession>A0AA88H9X0</accession>
<keyword evidence="2" id="KW-1133">Transmembrane helix</keyword>
<sequence length="391" mass="42004">MVLPRADSLEAIDMLGLKTDYESSSYSESHGSSYGCCTTVDDILPLVALIGLALFTFYLIIITSTTTAAARKRQLSDKGYFRIENNIDAVAYLISHGFDRSSRWAMIYHNDGIDDVICPAITLGSSAPMGEGVTGKESERAIGRYGYMYDNAASASGYGGGGGGCCGGKNDLLPLLALAALSLLLIYLITAALTTTAAARRKRDVSDNDTQGVFPDEDAARHLSEGQKKIFDEYDNPYNLKALLDIYEIVHDGSNIAGVAEKSKTNKLGNFDRDSDYELEASSSKLKYRDSAGTKKTYDDLIASASSYGGCCGGSDITQVLAVLALGLALLYLITVFTTTTAAPRRKRNLKDNVVDGDDGKFGEMSSKSVIEHVPLEKGQVFLQALTCLIL</sequence>
<reference evidence="3" key="1">
    <citation type="submission" date="2023-07" db="EMBL/GenBank/DDBJ databases">
        <title>Chromosome-level genome assembly of Artemia franciscana.</title>
        <authorList>
            <person name="Jo E."/>
        </authorList>
    </citation>
    <scope>NUCLEOTIDE SEQUENCE</scope>
    <source>
        <tissue evidence="3">Whole body</tissue>
    </source>
</reference>
<dbReference type="PANTHER" id="PTHR41158:SF2">
    <property type="entry name" value="AGAP010294-PA"/>
    <property type="match status" value="1"/>
</dbReference>
<evidence type="ECO:0000313" key="4">
    <source>
        <dbReference type="Proteomes" id="UP001187531"/>
    </source>
</evidence>
<dbReference type="EMBL" id="JAVRJZ010000021">
    <property type="protein sequence ID" value="KAK2705080.1"/>
    <property type="molecule type" value="Genomic_DNA"/>
</dbReference>
<keyword evidence="4" id="KW-1185">Reference proteome</keyword>
<keyword evidence="2" id="KW-0812">Transmembrane</keyword>
<name>A0AA88H9X0_ARTSF</name>
<dbReference type="Proteomes" id="UP001187531">
    <property type="component" value="Unassembled WGS sequence"/>
</dbReference>
<organism evidence="3 4">
    <name type="scientific">Artemia franciscana</name>
    <name type="common">Brine shrimp</name>
    <name type="synonym">Artemia sanfranciscana</name>
    <dbReference type="NCBI Taxonomy" id="6661"/>
    <lineage>
        <taxon>Eukaryota</taxon>
        <taxon>Metazoa</taxon>
        <taxon>Ecdysozoa</taxon>
        <taxon>Arthropoda</taxon>
        <taxon>Crustacea</taxon>
        <taxon>Branchiopoda</taxon>
        <taxon>Anostraca</taxon>
        <taxon>Artemiidae</taxon>
        <taxon>Artemia</taxon>
    </lineage>
</organism>
<feature type="region of interest" description="Disordered" evidence="1">
    <location>
        <begin position="200"/>
        <end position="219"/>
    </location>
</feature>
<proteinExistence type="predicted"/>
<gene>
    <name evidence="3" type="ORF">QYM36_017202</name>
</gene>
<feature type="transmembrane region" description="Helical" evidence="2">
    <location>
        <begin position="172"/>
        <end position="193"/>
    </location>
</feature>
<evidence type="ECO:0000256" key="1">
    <source>
        <dbReference type="SAM" id="MobiDB-lite"/>
    </source>
</evidence>
<dbReference type="PANTHER" id="PTHR41158">
    <property type="entry name" value="AGAP010294-PA"/>
    <property type="match status" value="1"/>
</dbReference>
<dbReference type="AlphaFoldDB" id="A0AA88H9X0"/>
<keyword evidence="2" id="KW-0472">Membrane</keyword>
<feature type="transmembrane region" description="Helical" evidence="2">
    <location>
        <begin position="320"/>
        <end position="343"/>
    </location>
</feature>